<dbReference type="EMBL" id="CP006628">
    <property type="protein sequence ID" value="AIB09764.1"/>
    <property type="molecule type" value="Genomic_DNA"/>
</dbReference>
<dbReference type="Proteomes" id="UP000243670">
    <property type="component" value="Nucleomorph 2"/>
</dbReference>
<name>A0A060DGY1_9EUKA</name>
<protein>
    <submittedName>
        <fullName evidence="1">Uncharacterized protein</fullName>
    </submittedName>
</protein>
<sequence length="103" mass="12796">MIHKSYLKSTRKKRFRFICCEICNRMDHFTRNCKNGIFNWLNIFGKNTFKILNYQSMKQRKLFSYKQNLSIIYTIKKWKSIKYELNLNKNGKFYNCYLLNYVY</sequence>
<organism evidence="1 2">
    <name type="scientific">Lotharella oceanica</name>
    <dbReference type="NCBI Taxonomy" id="641309"/>
    <lineage>
        <taxon>Eukaryota</taxon>
        <taxon>Sar</taxon>
        <taxon>Rhizaria</taxon>
        <taxon>Cercozoa</taxon>
        <taxon>Chlorarachniophyceae</taxon>
        <taxon>Lotharella</taxon>
    </lineage>
</organism>
<proteinExistence type="predicted"/>
<reference evidence="1 2" key="1">
    <citation type="journal article" date="2014" name="BMC Genomics">
        <title>Nucleomorph and plastid genome sequences of the chlorarachniophyte Lotharella oceanica: convergent reductive evolution and frequent recombination in nucleomorph-bearing algae.</title>
        <authorList>
            <person name="Tanifuji G."/>
            <person name="Onodera N.T."/>
            <person name="Brown M.W."/>
            <person name="Curtis B.A."/>
            <person name="Roger A.J."/>
            <person name="Ka-Shu Wong G."/>
            <person name="Melkonian M."/>
            <person name="Archibald J.M."/>
        </authorList>
    </citation>
    <scope>NUCLEOTIDE SEQUENCE [LARGE SCALE GENOMIC DNA]</scope>
    <source>
        <strain evidence="1 2">CCMP622</strain>
    </source>
</reference>
<dbReference type="AlphaFoldDB" id="A0A060DGY1"/>
<gene>
    <name evidence="1" type="ORF">M951_chr261</name>
</gene>
<evidence type="ECO:0000313" key="2">
    <source>
        <dbReference type="Proteomes" id="UP000243670"/>
    </source>
</evidence>
<accession>A0A060DGY1</accession>
<keyword evidence="1" id="KW-0542">Nucleomorph</keyword>
<geneLocation type="nucleomorph" evidence="1"/>
<evidence type="ECO:0000313" key="1">
    <source>
        <dbReference type="EMBL" id="AIB09764.1"/>
    </source>
</evidence>